<dbReference type="CDD" id="cd17253">
    <property type="entry name" value="RMtype1_S_Eco933I-TRD2-CR2_like"/>
    <property type="match status" value="1"/>
</dbReference>
<dbReference type="EMBL" id="JACHXU010000003">
    <property type="protein sequence ID" value="MBB3205515.1"/>
    <property type="molecule type" value="Genomic_DNA"/>
</dbReference>
<dbReference type="AlphaFoldDB" id="A0A7W5DVX3"/>
<dbReference type="InterPro" id="IPR000055">
    <property type="entry name" value="Restrct_endonuc_typeI_TRD"/>
</dbReference>
<proteinExistence type="inferred from homology"/>
<keyword evidence="2" id="KW-0680">Restriction system</keyword>
<name>A0A7W5DVX3_9BACT</name>
<dbReference type="InterPro" id="IPR052021">
    <property type="entry name" value="Type-I_RS_S_subunit"/>
</dbReference>
<dbReference type="Gene3D" id="1.10.287.1120">
    <property type="entry name" value="Bipartite methylase S protein"/>
    <property type="match status" value="1"/>
</dbReference>
<evidence type="ECO:0000256" key="4">
    <source>
        <dbReference type="SAM" id="Coils"/>
    </source>
</evidence>
<dbReference type="GO" id="GO:0009035">
    <property type="term" value="F:type I site-specific deoxyribonuclease activity"/>
    <property type="evidence" value="ECO:0007669"/>
    <property type="project" value="UniProtKB-EC"/>
</dbReference>
<keyword evidence="6" id="KW-0378">Hydrolase</keyword>
<feature type="coiled-coil region" evidence="4">
    <location>
        <begin position="402"/>
        <end position="429"/>
    </location>
</feature>
<accession>A0A7W5DVX3</accession>
<comment type="caution">
    <text evidence="6">The sequence shown here is derived from an EMBL/GenBank/DDBJ whole genome shotgun (WGS) entry which is preliminary data.</text>
</comment>
<comment type="similarity">
    <text evidence="1">Belongs to the type-I restriction system S methylase family.</text>
</comment>
<dbReference type="Gene3D" id="3.90.220.20">
    <property type="entry name" value="DNA methylase specificity domains"/>
    <property type="match status" value="2"/>
</dbReference>
<dbReference type="RefSeq" id="WP_184303158.1">
    <property type="nucleotide sequence ID" value="NZ_JACHXU010000003.1"/>
</dbReference>
<protein>
    <submittedName>
        <fullName evidence="6">Type I restriction enzyme S subunit</fullName>
        <ecNumber evidence="6">3.1.21.3</ecNumber>
    </submittedName>
</protein>
<keyword evidence="3" id="KW-0238">DNA-binding</keyword>
<evidence type="ECO:0000256" key="1">
    <source>
        <dbReference type="ARBA" id="ARBA00010923"/>
    </source>
</evidence>
<evidence type="ECO:0000259" key="5">
    <source>
        <dbReference type="Pfam" id="PF01420"/>
    </source>
</evidence>
<evidence type="ECO:0000313" key="7">
    <source>
        <dbReference type="Proteomes" id="UP000536179"/>
    </source>
</evidence>
<dbReference type="PANTHER" id="PTHR30408:SF12">
    <property type="entry name" value="TYPE I RESTRICTION ENZYME MJAVIII SPECIFICITY SUBUNIT"/>
    <property type="match status" value="1"/>
</dbReference>
<keyword evidence="4" id="KW-0175">Coiled coil</keyword>
<sequence>MSQVRDKNVGYAVRKGYKHTEAGLIPDDWKCATLESVATLSSGTTPARASHDRYFSRGTIPWVKTMDLRNTYLVDTSERVTKLALRETSLSLNPPGTVLVAMYGGFQQIGRTGLLGIAATVNQAITAVQPRNNLLEPRYLLDTLNFRIDYWKTVASSSRKDPNITSRDIKAFPVPLPPLAEQEAIAEALSDVDATLNVLSRLIAKKRDLKQAAMQQLLTGQTRLSGFGTKQTGVQETAVGSVPCDWDVSSVGAEFEIQLGKMLDAEKNVGVPKYYLGNRAVQWGRIDVTELQTMPMSKTDLTKFRLIDGDLLVCEGGDVGRAAIWRSQLDECYFQKALHRLRARDNFNSRLMIAFLKRWSDRGILRNYVTQTSIAHMPKDKFETIPLPKPPQSEQTAIATVLSDMDAEIEKLEARLEKTQMLKQGMMQELLTGQTRLI</sequence>
<dbReference type="GO" id="GO:0009307">
    <property type="term" value="P:DNA restriction-modification system"/>
    <property type="evidence" value="ECO:0007669"/>
    <property type="project" value="UniProtKB-KW"/>
</dbReference>
<dbReference type="SUPFAM" id="SSF116734">
    <property type="entry name" value="DNA methylase specificity domain"/>
    <property type="match status" value="2"/>
</dbReference>
<dbReference type="EC" id="3.1.21.3" evidence="6"/>
<evidence type="ECO:0000256" key="2">
    <source>
        <dbReference type="ARBA" id="ARBA00022747"/>
    </source>
</evidence>
<organism evidence="6 7">
    <name type="scientific">Aporhodopirellula rubra</name>
    <dbReference type="NCBI Taxonomy" id="980271"/>
    <lineage>
        <taxon>Bacteria</taxon>
        <taxon>Pseudomonadati</taxon>
        <taxon>Planctomycetota</taxon>
        <taxon>Planctomycetia</taxon>
        <taxon>Pirellulales</taxon>
        <taxon>Pirellulaceae</taxon>
        <taxon>Aporhodopirellula</taxon>
    </lineage>
</organism>
<dbReference type="GO" id="GO:0003677">
    <property type="term" value="F:DNA binding"/>
    <property type="evidence" value="ECO:0007669"/>
    <property type="project" value="UniProtKB-KW"/>
</dbReference>
<feature type="domain" description="Type I restriction modification DNA specificity" evidence="5">
    <location>
        <begin position="245"/>
        <end position="411"/>
    </location>
</feature>
<evidence type="ECO:0000313" key="6">
    <source>
        <dbReference type="EMBL" id="MBB3205515.1"/>
    </source>
</evidence>
<dbReference type="InterPro" id="IPR044946">
    <property type="entry name" value="Restrct_endonuc_typeI_TRD_sf"/>
</dbReference>
<reference evidence="6 7" key="1">
    <citation type="submission" date="2020-08" db="EMBL/GenBank/DDBJ databases">
        <title>Genomic Encyclopedia of Type Strains, Phase III (KMG-III): the genomes of soil and plant-associated and newly described type strains.</title>
        <authorList>
            <person name="Whitman W."/>
        </authorList>
    </citation>
    <scope>NUCLEOTIDE SEQUENCE [LARGE SCALE GENOMIC DNA]</scope>
    <source>
        <strain evidence="6 7">CECT 8075</strain>
    </source>
</reference>
<dbReference type="Proteomes" id="UP000536179">
    <property type="component" value="Unassembled WGS sequence"/>
</dbReference>
<gene>
    <name evidence="6" type="ORF">FHS27_001315</name>
</gene>
<dbReference type="Pfam" id="PF01420">
    <property type="entry name" value="Methylase_S"/>
    <property type="match status" value="2"/>
</dbReference>
<feature type="domain" description="Type I restriction modification DNA specificity" evidence="5">
    <location>
        <begin position="26"/>
        <end position="198"/>
    </location>
</feature>
<evidence type="ECO:0000256" key="3">
    <source>
        <dbReference type="ARBA" id="ARBA00023125"/>
    </source>
</evidence>
<dbReference type="CDD" id="cd17276">
    <property type="entry name" value="RMtype1_S_Sau1132ORF3780P-TRD1-CR1_like"/>
    <property type="match status" value="1"/>
</dbReference>
<dbReference type="PANTHER" id="PTHR30408">
    <property type="entry name" value="TYPE-1 RESTRICTION ENZYME ECOKI SPECIFICITY PROTEIN"/>
    <property type="match status" value="1"/>
</dbReference>
<keyword evidence="7" id="KW-1185">Reference proteome</keyword>